<organism evidence="2 3">
    <name type="scientific">Tindallia californiensis</name>
    <dbReference type="NCBI Taxonomy" id="159292"/>
    <lineage>
        <taxon>Bacteria</taxon>
        <taxon>Bacillati</taxon>
        <taxon>Bacillota</taxon>
        <taxon>Clostridia</taxon>
        <taxon>Peptostreptococcales</taxon>
        <taxon>Tindalliaceae</taxon>
        <taxon>Tindallia</taxon>
    </lineage>
</organism>
<evidence type="ECO:0000313" key="2">
    <source>
        <dbReference type="EMBL" id="SDY98236.1"/>
    </source>
</evidence>
<sequence>MVKAALRLLTKKFGPLSEPVRKKIQELDAATLEVMIDQVMDYQSLDDVKKYLM</sequence>
<dbReference type="STRING" id="159292.SAMN05192546_106109"/>
<gene>
    <name evidence="2" type="ORF">SAMN05192546_106109</name>
</gene>
<evidence type="ECO:0000313" key="3">
    <source>
        <dbReference type="Proteomes" id="UP000199230"/>
    </source>
</evidence>
<evidence type="ECO:0000259" key="1">
    <source>
        <dbReference type="Pfam" id="PF14261"/>
    </source>
</evidence>
<name>A0A1H3PAT2_9FIRM</name>
<protein>
    <recommendedName>
        <fullName evidence="1">DUF4351 domain-containing protein</fullName>
    </recommendedName>
</protein>
<dbReference type="InterPro" id="IPR025587">
    <property type="entry name" value="DUF4351"/>
</dbReference>
<dbReference type="Pfam" id="PF14261">
    <property type="entry name" value="DUF4351"/>
    <property type="match status" value="1"/>
</dbReference>
<proteinExistence type="predicted"/>
<accession>A0A1H3PAT2</accession>
<dbReference type="EMBL" id="FNPV01000006">
    <property type="protein sequence ID" value="SDY98236.1"/>
    <property type="molecule type" value="Genomic_DNA"/>
</dbReference>
<keyword evidence="3" id="KW-1185">Reference proteome</keyword>
<reference evidence="2 3" key="1">
    <citation type="submission" date="2016-10" db="EMBL/GenBank/DDBJ databases">
        <authorList>
            <person name="de Groot N.N."/>
        </authorList>
    </citation>
    <scope>NUCLEOTIDE SEQUENCE [LARGE SCALE GENOMIC DNA]</scope>
    <source>
        <strain evidence="2 3">APO</strain>
    </source>
</reference>
<dbReference type="AlphaFoldDB" id="A0A1H3PAT2"/>
<dbReference type="Proteomes" id="UP000199230">
    <property type="component" value="Unassembled WGS sequence"/>
</dbReference>
<feature type="domain" description="DUF4351" evidence="1">
    <location>
        <begin position="6"/>
        <end position="52"/>
    </location>
</feature>